<sequence>MAHCEPKASASQQSPPRQQGNRAMDVAKDSQKSLVIAQRLPVEILIAVFEMIILPPRLTRVHLSRHRNADAETWISLPYICSQWYPIALSVLYASIEIRTYKQTLSLLRALQTYPHLRKLIKGLHLPMRVGVPCPLEVYRLFCQIIHLVDDLRELSATGVCGQPVFQYPGTFIQTDDKAAWTKSSLSLPIAPDRHQDLVYLELRGELTTLSVSLPPQLFSFQGLKQLTLANIALTERLNPGVTPKLPLLEAITFTNRNPILLLDDWLCAHPKLHTLRMYEARGPTIIPRLISSGKIKRMEMMHCVTYQWNRELISSWFNACTSLRELRVSDDIFLQNSDLVPINLEELRVEIARHWLDMTRWERYFERGPNLGRFILSAHPRRNRYKELGESVISYAKEHTPVVVFEPPNCNCSDNVRKSRSARFRTIPGNTIQDAIGSWNRAPECESE</sequence>
<gene>
    <name evidence="2" type="ORF">PIIN_06292</name>
</gene>
<dbReference type="InterPro" id="IPR032675">
    <property type="entry name" value="LRR_dom_sf"/>
</dbReference>
<protein>
    <recommendedName>
        <fullName evidence="4">F-box domain-containing protein</fullName>
    </recommendedName>
</protein>
<feature type="compositionally biased region" description="Low complexity" evidence="1">
    <location>
        <begin position="8"/>
        <end position="19"/>
    </location>
</feature>
<proteinExistence type="predicted"/>
<dbReference type="HOGENOM" id="CLU_048621_0_0_1"/>
<dbReference type="EMBL" id="CAFZ01000160">
    <property type="protein sequence ID" value="CCA72358.1"/>
    <property type="molecule type" value="Genomic_DNA"/>
</dbReference>
<dbReference type="AlphaFoldDB" id="G4TM15"/>
<dbReference type="InParanoid" id="G4TM15"/>
<evidence type="ECO:0000313" key="2">
    <source>
        <dbReference type="EMBL" id="CCA72358.1"/>
    </source>
</evidence>
<evidence type="ECO:0000313" key="3">
    <source>
        <dbReference type="Proteomes" id="UP000007148"/>
    </source>
</evidence>
<name>G4TM15_SERID</name>
<comment type="caution">
    <text evidence="2">The sequence shown here is derived from an EMBL/GenBank/DDBJ whole genome shotgun (WGS) entry which is preliminary data.</text>
</comment>
<dbReference type="Proteomes" id="UP000007148">
    <property type="component" value="Unassembled WGS sequence"/>
</dbReference>
<evidence type="ECO:0000256" key="1">
    <source>
        <dbReference type="SAM" id="MobiDB-lite"/>
    </source>
</evidence>
<dbReference type="Gene3D" id="3.80.10.10">
    <property type="entry name" value="Ribonuclease Inhibitor"/>
    <property type="match status" value="1"/>
</dbReference>
<reference evidence="2 3" key="1">
    <citation type="journal article" date="2011" name="PLoS Pathog.">
        <title>Endophytic Life Strategies Decoded by Genome and Transcriptome Analyses of the Mutualistic Root Symbiont Piriformospora indica.</title>
        <authorList>
            <person name="Zuccaro A."/>
            <person name="Lahrmann U."/>
            <person name="Guldener U."/>
            <person name="Langen G."/>
            <person name="Pfiffi S."/>
            <person name="Biedenkopf D."/>
            <person name="Wong P."/>
            <person name="Samans B."/>
            <person name="Grimm C."/>
            <person name="Basiewicz M."/>
            <person name="Murat C."/>
            <person name="Martin F."/>
            <person name="Kogel K.H."/>
        </authorList>
    </citation>
    <scope>NUCLEOTIDE SEQUENCE [LARGE SCALE GENOMIC DNA]</scope>
    <source>
        <strain evidence="2 3">DSM 11827</strain>
    </source>
</reference>
<keyword evidence="3" id="KW-1185">Reference proteome</keyword>
<evidence type="ECO:0008006" key="4">
    <source>
        <dbReference type="Google" id="ProtNLM"/>
    </source>
</evidence>
<feature type="region of interest" description="Disordered" evidence="1">
    <location>
        <begin position="1"/>
        <end position="24"/>
    </location>
</feature>
<accession>G4TM15</accession>
<dbReference type="SUPFAM" id="SSF52058">
    <property type="entry name" value="L domain-like"/>
    <property type="match status" value="1"/>
</dbReference>
<organism evidence="2 3">
    <name type="scientific">Serendipita indica (strain DSM 11827)</name>
    <name type="common">Root endophyte fungus</name>
    <name type="synonym">Piriformospora indica</name>
    <dbReference type="NCBI Taxonomy" id="1109443"/>
    <lineage>
        <taxon>Eukaryota</taxon>
        <taxon>Fungi</taxon>
        <taxon>Dikarya</taxon>
        <taxon>Basidiomycota</taxon>
        <taxon>Agaricomycotina</taxon>
        <taxon>Agaricomycetes</taxon>
        <taxon>Sebacinales</taxon>
        <taxon>Serendipitaceae</taxon>
        <taxon>Serendipita</taxon>
    </lineage>
</organism>